<comment type="catalytic activity">
    <reaction evidence="6">
        <text>Endohydrolysis of (1-&gt;4)-alpha-D-glucosidic linkages in polysaccharides containing three or more (1-&gt;4)-alpha-linked D-glucose units.</text>
        <dbReference type="EC" id="3.2.1.1"/>
    </reaction>
</comment>
<evidence type="ECO:0000256" key="1">
    <source>
        <dbReference type="ARBA" id="ARBA00008061"/>
    </source>
</evidence>
<dbReference type="RefSeq" id="WP_105054557.1">
    <property type="nucleotide sequence ID" value="NZ_CAWNRT010000001.1"/>
</dbReference>
<sequence>MSQQTQWHSTEVPAVSNIILHAFDWTYQDIAEQAELIASLGYRSVLVSPAMKSLRLPSGTQWWQRYQPQDYRLIDNPLGDTIDFTRMVSRLAEFNIWVYVDVVFNHMANESDIRADLEFPNQWDREDYARDPKKYESLTLFGDLSQPLFSESDFVEAFGIENWNDKWEVQNGRISGGPHDPGLPTLSDNEHVVAQQKAYLKALKQIGVKGFRIDAAKHMTLEHLNKVWDEEITKDVHIFGEIITDGGATKEEYETFLNPYLQGTTLGAYDFPLFNSLYQSLENKGSFKSLIDPYCYGMALSPLRAITFAITHDIPNNDVFKDLVMSESNEWLAYAYLFCREGGIPLVYSELETSGIKNKQNQPRWKDEWKSARMTQLMSFHNEMYGQEQRLVEASDEHLVFSRGESGLVALNKSDHNIEVNVAVRSDVVWLENTSNHYYAPQQGNLRFFIPANSYMLFSR</sequence>
<evidence type="ECO:0000256" key="6">
    <source>
        <dbReference type="RuleBase" id="RU361134"/>
    </source>
</evidence>
<evidence type="ECO:0000256" key="3">
    <source>
        <dbReference type="ARBA" id="ARBA00023277"/>
    </source>
</evidence>
<dbReference type="SUPFAM" id="SSF51445">
    <property type="entry name" value="(Trans)glycosidases"/>
    <property type="match status" value="1"/>
</dbReference>
<keyword evidence="2 6" id="KW-0378">Hydrolase</keyword>
<dbReference type="EC" id="3.2.1.1" evidence="6"/>
<reference evidence="8 9" key="1">
    <citation type="submission" date="2016-12" db="EMBL/GenBank/DDBJ databases">
        <title>Diversity of luminous bacteria.</title>
        <authorList>
            <person name="Yoshizawa S."/>
            <person name="Kogure K."/>
        </authorList>
    </citation>
    <scope>NUCLEOTIDE SEQUENCE [LARGE SCALE GENOMIC DNA]</scope>
    <source>
        <strain evidence="8 9">ATCC 33715</strain>
    </source>
</reference>
<evidence type="ECO:0000256" key="4">
    <source>
        <dbReference type="ARBA" id="ARBA00023295"/>
    </source>
</evidence>
<dbReference type="AlphaFoldDB" id="A0A2S7XCC5"/>
<dbReference type="GO" id="GO:0005975">
    <property type="term" value="P:carbohydrate metabolic process"/>
    <property type="evidence" value="ECO:0007669"/>
    <property type="project" value="InterPro"/>
</dbReference>
<name>A0A2S7XCC5_9GAMM</name>
<dbReference type="Proteomes" id="UP000239263">
    <property type="component" value="Unassembled WGS sequence"/>
</dbReference>
<keyword evidence="3 6" id="KW-0119">Carbohydrate metabolism</keyword>
<protein>
    <recommendedName>
        <fullName evidence="6">Alpha-amylase</fullName>
        <ecNumber evidence="6">3.2.1.1</ecNumber>
    </recommendedName>
</protein>
<evidence type="ECO:0000313" key="9">
    <source>
        <dbReference type="Proteomes" id="UP000239263"/>
    </source>
</evidence>
<proteinExistence type="inferred from homology"/>
<feature type="domain" description="Glycosyl hydrolase family 13 catalytic" evidence="7">
    <location>
        <begin position="17"/>
        <end position="373"/>
    </location>
</feature>
<dbReference type="CDD" id="cd11315">
    <property type="entry name" value="AmyAc_bac1_AmyA"/>
    <property type="match status" value="1"/>
</dbReference>
<dbReference type="InterPro" id="IPR017853">
    <property type="entry name" value="GH"/>
</dbReference>
<dbReference type="SUPFAM" id="SSF51011">
    <property type="entry name" value="Glycosyl hydrolase domain"/>
    <property type="match status" value="1"/>
</dbReference>
<dbReference type="GO" id="GO:0043169">
    <property type="term" value="F:cation binding"/>
    <property type="evidence" value="ECO:0007669"/>
    <property type="project" value="InterPro"/>
</dbReference>
<gene>
    <name evidence="8" type="ORF">BTO22_05080</name>
</gene>
<comment type="caution">
    <text evidence="8">The sequence shown here is derived from an EMBL/GenBank/DDBJ whole genome shotgun (WGS) entry which is preliminary data.</text>
</comment>
<accession>A0A2S7XCC5</accession>
<dbReference type="InterPro" id="IPR006046">
    <property type="entry name" value="Alpha_amylase"/>
</dbReference>
<evidence type="ECO:0000256" key="5">
    <source>
        <dbReference type="RuleBase" id="RU003615"/>
    </source>
</evidence>
<dbReference type="Gene3D" id="3.20.20.80">
    <property type="entry name" value="Glycosidases"/>
    <property type="match status" value="1"/>
</dbReference>
<comment type="similarity">
    <text evidence="1 5">Belongs to the glycosyl hydrolase 13 family.</text>
</comment>
<dbReference type="SMART" id="SM00642">
    <property type="entry name" value="Aamy"/>
    <property type="match status" value="1"/>
</dbReference>
<organism evidence="8 9">
    <name type="scientific">Aliivibrio sifiae</name>
    <dbReference type="NCBI Taxonomy" id="566293"/>
    <lineage>
        <taxon>Bacteria</taxon>
        <taxon>Pseudomonadati</taxon>
        <taxon>Pseudomonadota</taxon>
        <taxon>Gammaproteobacteria</taxon>
        <taxon>Vibrionales</taxon>
        <taxon>Vibrionaceae</taxon>
        <taxon>Aliivibrio</taxon>
    </lineage>
</organism>
<dbReference type="EMBL" id="MSCO01000001">
    <property type="protein sequence ID" value="PQJ88994.1"/>
    <property type="molecule type" value="Genomic_DNA"/>
</dbReference>
<dbReference type="InterPro" id="IPR006047">
    <property type="entry name" value="GH13_cat_dom"/>
</dbReference>
<dbReference type="OrthoDB" id="9805159at2"/>
<evidence type="ECO:0000256" key="2">
    <source>
        <dbReference type="ARBA" id="ARBA00022801"/>
    </source>
</evidence>
<dbReference type="Pfam" id="PF00128">
    <property type="entry name" value="Alpha-amylase"/>
    <property type="match status" value="1"/>
</dbReference>
<evidence type="ECO:0000313" key="8">
    <source>
        <dbReference type="EMBL" id="PQJ88994.1"/>
    </source>
</evidence>
<keyword evidence="4 6" id="KW-0326">Glycosidase</keyword>
<dbReference type="GO" id="GO:0004556">
    <property type="term" value="F:alpha-amylase activity"/>
    <property type="evidence" value="ECO:0007669"/>
    <property type="project" value="UniProtKB-UniRule"/>
</dbReference>
<dbReference type="PANTHER" id="PTHR43447">
    <property type="entry name" value="ALPHA-AMYLASE"/>
    <property type="match status" value="1"/>
</dbReference>
<evidence type="ECO:0000259" key="7">
    <source>
        <dbReference type="SMART" id="SM00642"/>
    </source>
</evidence>
<dbReference type="PRINTS" id="PR00110">
    <property type="entry name" value="ALPHAAMYLASE"/>
</dbReference>